<dbReference type="GO" id="GO:0005886">
    <property type="term" value="C:plasma membrane"/>
    <property type="evidence" value="ECO:0007669"/>
    <property type="project" value="UniProtKB-SubCell"/>
</dbReference>
<dbReference type="InterPro" id="IPR006419">
    <property type="entry name" value="NMN_transpt_PnuC"/>
</dbReference>
<sequence>MLAQQWASQSIWEVIAVLLAIAYVWLAARQSIWCWPCALISTGIYSWLFWEHTLPLQTLLNLYYLGMAVYGWLNWRRIEDQTLNGLKEYNWTFHLPVIAGLLLIGWALAAGLSDFFISDYLYLDALVTVFSLFTTYLVTQKVLENWLYWIVINALAAWLYWHSGLYLTGLLFVSYVAFAAYGYLKWRGEYIAQPDAS</sequence>
<name>A0A939DMG2_9ALTE</name>
<accession>A0A939DMG2</accession>
<keyword evidence="7 10" id="KW-0812">Transmembrane</keyword>
<evidence type="ECO:0000313" key="12">
    <source>
        <dbReference type="Proteomes" id="UP000664654"/>
    </source>
</evidence>
<feature type="transmembrane region" description="Helical" evidence="10">
    <location>
        <begin position="119"/>
        <end position="138"/>
    </location>
</feature>
<evidence type="ECO:0000256" key="2">
    <source>
        <dbReference type="ARBA" id="ARBA00004651"/>
    </source>
</evidence>
<feature type="transmembrane region" description="Helical" evidence="10">
    <location>
        <begin position="167"/>
        <end position="184"/>
    </location>
</feature>
<evidence type="ECO:0000256" key="1">
    <source>
        <dbReference type="ARBA" id="ARBA00002672"/>
    </source>
</evidence>
<feature type="transmembrane region" description="Helical" evidence="10">
    <location>
        <begin position="145"/>
        <end position="161"/>
    </location>
</feature>
<feature type="transmembrane region" description="Helical" evidence="10">
    <location>
        <begin position="93"/>
        <end position="113"/>
    </location>
</feature>
<evidence type="ECO:0000256" key="7">
    <source>
        <dbReference type="ARBA" id="ARBA00022692"/>
    </source>
</evidence>
<keyword evidence="8 10" id="KW-1133">Transmembrane helix</keyword>
<dbReference type="AlphaFoldDB" id="A0A939DMG2"/>
<dbReference type="EMBL" id="JAFKCV010000003">
    <property type="protein sequence ID" value="MBN7824815.1"/>
    <property type="molecule type" value="Genomic_DNA"/>
</dbReference>
<keyword evidence="5" id="KW-0813">Transport</keyword>
<proteinExistence type="inferred from homology"/>
<keyword evidence="6" id="KW-1003">Cell membrane</keyword>
<evidence type="ECO:0000256" key="6">
    <source>
        <dbReference type="ARBA" id="ARBA00022475"/>
    </source>
</evidence>
<dbReference type="Pfam" id="PF04973">
    <property type="entry name" value="NMN_transporter"/>
    <property type="match status" value="1"/>
</dbReference>
<comment type="subcellular location">
    <subcellularLocation>
        <location evidence="2">Cell membrane</location>
        <topology evidence="2">Multi-pass membrane protein</topology>
    </subcellularLocation>
</comment>
<evidence type="ECO:0000256" key="3">
    <source>
        <dbReference type="ARBA" id="ARBA00006669"/>
    </source>
</evidence>
<evidence type="ECO:0000256" key="4">
    <source>
        <dbReference type="ARBA" id="ARBA00017522"/>
    </source>
</evidence>
<feature type="transmembrane region" description="Helical" evidence="10">
    <location>
        <begin position="56"/>
        <end position="73"/>
    </location>
</feature>
<comment type="caution">
    <text evidence="11">The sequence shown here is derived from an EMBL/GenBank/DDBJ whole genome shotgun (WGS) entry which is preliminary data.</text>
</comment>
<feature type="transmembrane region" description="Helical" evidence="10">
    <location>
        <begin position="6"/>
        <end position="26"/>
    </location>
</feature>
<dbReference type="GO" id="GO:0034257">
    <property type="term" value="F:nicotinamide riboside transmembrane transporter activity"/>
    <property type="evidence" value="ECO:0007669"/>
    <property type="project" value="InterPro"/>
</dbReference>
<comment type="function">
    <text evidence="1">Required for nicotinamide riboside transport across the inner membrane.</text>
</comment>
<feature type="transmembrane region" description="Helical" evidence="10">
    <location>
        <begin position="33"/>
        <end position="50"/>
    </location>
</feature>
<evidence type="ECO:0000256" key="5">
    <source>
        <dbReference type="ARBA" id="ARBA00022448"/>
    </source>
</evidence>
<comment type="similarity">
    <text evidence="3">Belongs to the nicotinamide ribonucleoside (NR) uptake permease (TC 4.B.1) family.</text>
</comment>
<evidence type="ECO:0000256" key="10">
    <source>
        <dbReference type="SAM" id="Phobius"/>
    </source>
</evidence>
<dbReference type="PANTHER" id="PTHR36122">
    <property type="entry name" value="NICOTINAMIDE RIBOSIDE TRANSPORTER PNUC"/>
    <property type="match status" value="1"/>
</dbReference>
<keyword evidence="9 10" id="KW-0472">Membrane</keyword>
<keyword evidence="12" id="KW-1185">Reference proteome</keyword>
<dbReference type="NCBIfam" id="TIGR01528">
    <property type="entry name" value="NMN_trans_PnuC"/>
    <property type="match status" value="1"/>
</dbReference>
<evidence type="ECO:0000256" key="8">
    <source>
        <dbReference type="ARBA" id="ARBA00022989"/>
    </source>
</evidence>
<reference evidence="11" key="1">
    <citation type="submission" date="2021-03" db="EMBL/GenBank/DDBJ databases">
        <title>novel species isolated from a fishpond in China.</title>
        <authorList>
            <person name="Lu H."/>
            <person name="Cai Z."/>
        </authorList>
    </citation>
    <scope>NUCLEOTIDE SEQUENCE</scope>
    <source>
        <strain evidence="11">JCM 30855</strain>
    </source>
</reference>
<dbReference type="Proteomes" id="UP000664654">
    <property type="component" value="Unassembled WGS sequence"/>
</dbReference>
<protein>
    <recommendedName>
        <fullName evidence="4">Nicotinamide riboside transporter PnuC</fullName>
    </recommendedName>
</protein>
<evidence type="ECO:0000313" key="11">
    <source>
        <dbReference type="EMBL" id="MBN7824815.1"/>
    </source>
</evidence>
<evidence type="ECO:0000256" key="9">
    <source>
        <dbReference type="ARBA" id="ARBA00023136"/>
    </source>
</evidence>
<dbReference type="PANTHER" id="PTHR36122:SF2">
    <property type="entry name" value="NICOTINAMIDE RIBOSIDE TRANSPORTER PNUC"/>
    <property type="match status" value="1"/>
</dbReference>
<gene>
    <name evidence="11" type="ORF">J0A66_06195</name>
</gene>
<organism evidence="11 12">
    <name type="scientific">Bowmanella dokdonensis</name>
    <dbReference type="NCBI Taxonomy" id="751969"/>
    <lineage>
        <taxon>Bacteria</taxon>
        <taxon>Pseudomonadati</taxon>
        <taxon>Pseudomonadota</taxon>
        <taxon>Gammaproteobacteria</taxon>
        <taxon>Alteromonadales</taxon>
        <taxon>Alteromonadaceae</taxon>
        <taxon>Bowmanella</taxon>
    </lineage>
</organism>